<dbReference type="EMBL" id="AACS02000004">
    <property type="protein sequence ID" value="EAU85276.2"/>
    <property type="molecule type" value="Genomic_DNA"/>
</dbReference>
<organism evidence="2 3">
    <name type="scientific">Coprinopsis cinerea (strain Okayama-7 / 130 / ATCC MYA-4618 / FGSC 9003)</name>
    <name type="common">Inky cap fungus</name>
    <name type="synonym">Hormographiella aspergillata</name>
    <dbReference type="NCBI Taxonomy" id="240176"/>
    <lineage>
        <taxon>Eukaryota</taxon>
        <taxon>Fungi</taxon>
        <taxon>Dikarya</taxon>
        <taxon>Basidiomycota</taxon>
        <taxon>Agaricomycotina</taxon>
        <taxon>Agaricomycetes</taxon>
        <taxon>Agaricomycetidae</taxon>
        <taxon>Agaricales</taxon>
        <taxon>Agaricineae</taxon>
        <taxon>Psathyrellaceae</taxon>
        <taxon>Coprinopsis</taxon>
    </lineage>
</organism>
<accession>A8NUZ2</accession>
<feature type="region of interest" description="Disordered" evidence="1">
    <location>
        <begin position="483"/>
        <end position="513"/>
    </location>
</feature>
<dbReference type="InParanoid" id="A8NUZ2"/>
<keyword evidence="3" id="KW-1185">Reference proteome</keyword>
<dbReference type="Gene3D" id="3.30.230.70">
    <property type="entry name" value="GHMP Kinase, N-terminal domain"/>
    <property type="match status" value="2"/>
</dbReference>
<dbReference type="InterPro" id="IPR014729">
    <property type="entry name" value="Rossmann-like_a/b/a_fold"/>
</dbReference>
<dbReference type="InterPro" id="IPR036345">
    <property type="entry name" value="ExoRNase_PH_dom2_sf"/>
</dbReference>
<evidence type="ECO:0000256" key="1">
    <source>
        <dbReference type="SAM" id="MobiDB-lite"/>
    </source>
</evidence>
<evidence type="ECO:0000313" key="3">
    <source>
        <dbReference type="Proteomes" id="UP000001861"/>
    </source>
</evidence>
<dbReference type="InterPro" id="IPR027408">
    <property type="entry name" value="PNPase/RNase_PH_dom_sf"/>
</dbReference>
<keyword evidence="2" id="KW-0548">Nucleotidyltransferase</keyword>
<reference evidence="2 3" key="1">
    <citation type="journal article" date="2010" name="Proc. Natl. Acad. Sci. U.S.A.">
        <title>Insights into evolution of multicellular fungi from the assembled chromosomes of the mushroom Coprinopsis cinerea (Coprinus cinereus).</title>
        <authorList>
            <person name="Stajich J.E."/>
            <person name="Wilke S.K."/>
            <person name="Ahren D."/>
            <person name="Au C.H."/>
            <person name="Birren B.W."/>
            <person name="Borodovsky M."/>
            <person name="Burns C."/>
            <person name="Canback B."/>
            <person name="Casselton L.A."/>
            <person name="Cheng C.K."/>
            <person name="Deng J."/>
            <person name="Dietrich F.S."/>
            <person name="Fargo D.C."/>
            <person name="Farman M.L."/>
            <person name="Gathman A.C."/>
            <person name="Goldberg J."/>
            <person name="Guigo R."/>
            <person name="Hoegger P.J."/>
            <person name="Hooker J.B."/>
            <person name="Huggins A."/>
            <person name="James T.Y."/>
            <person name="Kamada T."/>
            <person name="Kilaru S."/>
            <person name="Kodira C."/>
            <person name="Kues U."/>
            <person name="Kupfer D."/>
            <person name="Kwan H.S."/>
            <person name="Lomsadze A."/>
            <person name="Li W."/>
            <person name="Lilly W.W."/>
            <person name="Ma L.J."/>
            <person name="Mackey A.J."/>
            <person name="Manning G."/>
            <person name="Martin F."/>
            <person name="Muraguchi H."/>
            <person name="Natvig D.O."/>
            <person name="Palmerini H."/>
            <person name="Ramesh M.A."/>
            <person name="Rehmeyer C.J."/>
            <person name="Roe B.A."/>
            <person name="Shenoy N."/>
            <person name="Stanke M."/>
            <person name="Ter-Hovhannisyan V."/>
            <person name="Tunlid A."/>
            <person name="Velagapudi R."/>
            <person name="Vision T.J."/>
            <person name="Zeng Q."/>
            <person name="Zolan M.E."/>
            <person name="Pukkila P.J."/>
        </authorList>
    </citation>
    <scope>NUCLEOTIDE SEQUENCE [LARGE SCALE GENOMIC DNA]</scope>
    <source>
        <strain evidence="3">Okayama-7 / 130 / ATCC MYA-4618 / FGSC 9003</strain>
    </source>
</reference>
<dbReference type="HOGENOM" id="CLU_423896_0_0_1"/>
<keyword evidence="2" id="KW-0808">Transferase</keyword>
<evidence type="ECO:0000313" key="2">
    <source>
        <dbReference type="EMBL" id="EAU85276.2"/>
    </source>
</evidence>
<dbReference type="RefSeq" id="XP_001836568.2">
    <property type="nucleotide sequence ID" value="XM_001836516.2"/>
</dbReference>
<proteinExistence type="predicted"/>
<dbReference type="eggNOG" id="KOG1612">
    <property type="taxonomic scope" value="Eukaryota"/>
</dbReference>
<dbReference type="InterPro" id="IPR020568">
    <property type="entry name" value="Ribosomal_Su5_D2-typ_SF"/>
</dbReference>
<comment type="caution">
    <text evidence="2">The sequence shown here is derived from an EMBL/GenBank/DDBJ whole genome shotgun (WGS) entry which is preliminary data.</text>
</comment>
<dbReference type="GO" id="GO:0000176">
    <property type="term" value="C:nuclear exosome (RNase complex)"/>
    <property type="evidence" value="ECO:0007669"/>
    <property type="project" value="UniProtKB-ARBA"/>
</dbReference>
<protein>
    <submittedName>
        <fullName evidence="2">Cytidylyltransferase</fullName>
    </submittedName>
</protein>
<dbReference type="AlphaFoldDB" id="A8NUZ2"/>
<feature type="region of interest" description="Disordered" evidence="1">
    <location>
        <begin position="1"/>
        <end position="25"/>
    </location>
</feature>
<dbReference type="SUPFAM" id="SSF52374">
    <property type="entry name" value="Nucleotidylyl transferase"/>
    <property type="match status" value="1"/>
</dbReference>
<dbReference type="PANTHER" id="PTHR31285">
    <property type="entry name" value="NICOTINAMIDE MONONUCLEOTIDE ADENYLYLTRANSFERASE"/>
    <property type="match status" value="1"/>
</dbReference>
<dbReference type="KEGG" id="cci:CC1G_10062"/>
<sequence length="646" mass="70505">MSYEAQNSSAQSHNDNENAPGPITASDHEMLTHIRTHGPRLLQTLQESGASKELPFKLVWTAHPHWPLLPNRNTDRVRISVLDSSFNPPTLAHLALANSQKPGQEGEDGYEAKLLLLSVKNADKTLKPGDASYLQRLQMMGLLSQDVVTRWKVEDGRPNVAIGIIDEPTFVGKSRILKEYFAARLRSSPLQSSGPSTQLTFIVGMDTLERLFSPKYYPPPADNPDKTAEQTMLDVLSRMLSPPPDGDDSFIVCANRANLPSDTTQQAKGESGVDQTLSVAQRMGWMKEDPSDSRITLIDIGKRESRFSSTSVRNSRRRIGSWPGARMNAYAPQISKAESSYIQAGLTSIPGQRIDGRALDEYRIVALETGVAPLANGSARVSIGGRTSVEGNGGGGTEVVAATKLEVESVDEGEGVDGGRVNLTIVPGRKAWCMHLDLVVLADQGNVLDVLFLAARAAVWDTRVPRTKVVEWKARPMGGAVVGGGAAKDVGGKEKGKDADRMDVDDTEQPTSGFDTRQLNKAVDFELPDYWDEGEPLEGSEKWPVCVTLNLVPPIHFLDASSREESAVPLKFLLIYSFEKDGKGDKTERPVLRGMRFIGPGEVKAEEVKGMVESGKKYAQETFKALNQKLASEDSRRGRAGRKMST</sequence>
<dbReference type="Proteomes" id="UP000001861">
    <property type="component" value="Unassembled WGS sequence"/>
</dbReference>
<dbReference type="SUPFAM" id="SSF55666">
    <property type="entry name" value="Ribonuclease PH domain 2-like"/>
    <property type="match status" value="1"/>
</dbReference>
<dbReference type="OrthoDB" id="5591297at2759"/>
<dbReference type="GO" id="GO:0016887">
    <property type="term" value="F:ATP hydrolysis activity"/>
    <property type="evidence" value="ECO:0007669"/>
    <property type="project" value="TreeGrafter"/>
</dbReference>
<name>A8NUZ2_COPC7</name>
<dbReference type="SUPFAM" id="SSF54211">
    <property type="entry name" value="Ribosomal protein S5 domain 2-like"/>
    <property type="match status" value="1"/>
</dbReference>
<dbReference type="Gene3D" id="3.40.50.620">
    <property type="entry name" value="HUPs"/>
    <property type="match status" value="1"/>
</dbReference>
<feature type="compositionally biased region" description="Polar residues" evidence="1">
    <location>
        <begin position="1"/>
        <end position="13"/>
    </location>
</feature>
<gene>
    <name evidence="2" type="ORF">CC1G_10062</name>
</gene>
<feature type="compositionally biased region" description="Basic and acidic residues" evidence="1">
    <location>
        <begin position="490"/>
        <end position="504"/>
    </location>
</feature>
<dbReference type="VEuPathDB" id="FungiDB:CC1G_10062"/>
<dbReference type="GO" id="GO:0005737">
    <property type="term" value="C:cytoplasm"/>
    <property type="evidence" value="ECO:0007669"/>
    <property type="project" value="TreeGrafter"/>
</dbReference>
<dbReference type="GO" id="GO:0000309">
    <property type="term" value="F:nicotinamide-nucleotide adenylyltransferase activity"/>
    <property type="evidence" value="ECO:0007669"/>
    <property type="project" value="TreeGrafter"/>
</dbReference>
<dbReference type="GeneID" id="6013114"/>
<dbReference type="PANTHER" id="PTHR31285:SF0">
    <property type="entry name" value="NICOTINAMIDE MONONUCLEOTIDE ADENYLYLTRANSFERASE"/>
    <property type="match status" value="1"/>
</dbReference>